<feature type="active site" description="Proton acceptor" evidence="2">
    <location>
        <position position="141"/>
    </location>
</feature>
<dbReference type="PANTHER" id="PTHR43300">
    <property type="entry name" value="ACETYLTRANSFERASE"/>
    <property type="match status" value="1"/>
</dbReference>
<organism evidence="5 6">
    <name type="scientific">Rhodohalobacter barkolensis</name>
    <dbReference type="NCBI Taxonomy" id="2053187"/>
    <lineage>
        <taxon>Bacteria</taxon>
        <taxon>Pseudomonadati</taxon>
        <taxon>Balneolota</taxon>
        <taxon>Balneolia</taxon>
        <taxon>Balneolales</taxon>
        <taxon>Balneolaceae</taxon>
        <taxon>Rhodohalobacter</taxon>
    </lineage>
</organism>
<dbReference type="AlphaFoldDB" id="A0A2N0VGD9"/>
<dbReference type="NCBIfam" id="TIGR03570">
    <property type="entry name" value="NeuD_NnaD"/>
    <property type="match status" value="1"/>
</dbReference>
<dbReference type="Gene3D" id="2.160.10.10">
    <property type="entry name" value="Hexapeptide repeat proteins"/>
    <property type="match status" value="1"/>
</dbReference>
<dbReference type="InterPro" id="IPR011004">
    <property type="entry name" value="Trimer_LpxA-like_sf"/>
</dbReference>
<dbReference type="PANTHER" id="PTHR43300:SF7">
    <property type="entry name" value="UDP-N-ACETYLBACILLOSAMINE N-ACETYLTRANSFERASE"/>
    <property type="match status" value="1"/>
</dbReference>
<comment type="similarity">
    <text evidence="1">Belongs to the transferase hexapeptide repeat family.</text>
</comment>
<dbReference type="Pfam" id="PF00132">
    <property type="entry name" value="Hexapep"/>
    <property type="match status" value="2"/>
</dbReference>
<evidence type="ECO:0000259" key="4">
    <source>
        <dbReference type="Pfam" id="PF17836"/>
    </source>
</evidence>
<dbReference type="Pfam" id="PF17836">
    <property type="entry name" value="PglD_N"/>
    <property type="match status" value="1"/>
</dbReference>
<feature type="binding site" evidence="3">
    <location>
        <position position="150"/>
    </location>
    <ligand>
        <name>acetyl-CoA</name>
        <dbReference type="ChEBI" id="CHEBI:57288"/>
    </ligand>
</feature>
<dbReference type="OrthoDB" id="708224at2"/>
<feature type="binding site" evidence="3">
    <location>
        <position position="71"/>
    </location>
    <ligand>
        <name>substrate</name>
    </ligand>
</feature>
<proteinExistence type="inferred from homology"/>
<dbReference type="GO" id="GO:0016740">
    <property type="term" value="F:transferase activity"/>
    <property type="evidence" value="ECO:0007669"/>
    <property type="project" value="UniProtKB-KW"/>
</dbReference>
<sequence length="217" mass="22970">MKQKPIILVGGGGHCRSVIDIIEEAGNYSIVGITDKQEKIGEIVSGYKIFAEDERLPELIKKYKHCVVTVGQLKSAKLKTKLFQFVNESGAKLPVISSTRAYISKNAEIGKGTVIMHGAIVNAGASVGENCIINTNAIIEHDAKIGDHTHISTGAVVNGHSTVGSRTLIGSGCVVLQQVSIGDDIIVGANSTVIEDLSETGVYVGSPTKKVHSQNEH</sequence>
<dbReference type="EMBL" id="PISP01000003">
    <property type="protein sequence ID" value="PKD43230.1"/>
    <property type="molecule type" value="Genomic_DNA"/>
</dbReference>
<protein>
    <submittedName>
        <fullName evidence="5">Acetyltransferase</fullName>
    </submittedName>
</protein>
<gene>
    <name evidence="5" type="ORF">CWD77_11490</name>
</gene>
<evidence type="ECO:0000313" key="6">
    <source>
        <dbReference type="Proteomes" id="UP000233398"/>
    </source>
</evidence>
<evidence type="ECO:0000256" key="2">
    <source>
        <dbReference type="PIRSR" id="PIRSR620019-1"/>
    </source>
</evidence>
<dbReference type="InterPro" id="IPR041561">
    <property type="entry name" value="PglD_N"/>
</dbReference>
<comment type="caution">
    <text evidence="5">The sequence shown here is derived from an EMBL/GenBank/DDBJ whole genome shotgun (WGS) entry which is preliminary data.</text>
</comment>
<dbReference type="InterPro" id="IPR050179">
    <property type="entry name" value="Trans_hexapeptide_repeat"/>
</dbReference>
<name>A0A2N0VGD9_9BACT</name>
<dbReference type="Gene3D" id="3.40.50.20">
    <property type="match status" value="1"/>
</dbReference>
<evidence type="ECO:0000256" key="3">
    <source>
        <dbReference type="PIRSR" id="PIRSR620019-2"/>
    </source>
</evidence>
<feature type="site" description="Increases basicity of active site His" evidence="2">
    <location>
        <position position="142"/>
    </location>
</feature>
<dbReference type="InterPro" id="IPR001451">
    <property type="entry name" value="Hexapep"/>
</dbReference>
<dbReference type="CDD" id="cd03360">
    <property type="entry name" value="LbH_AT_putative"/>
    <property type="match status" value="1"/>
</dbReference>
<dbReference type="RefSeq" id="WP_101073704.1">
    <property type="nucleotide sequence ID" value="NZ_PISP01000003.1"/>
</dbReference>
<evidence type="ECO:0000313" key="5">
    <source>
        <dbReference type="EMBL" id="PKD43230.1"/>
    </source>
</evidence>
<feature type="domain" description="PglD N-terminal" evidence="4">
    <location>
        <begin position="6"/>
        <end position="73"/>
    </location>
</feature>
<keyword evidence="6" id="KW-1185">Reference proteome</keyword>
<reference evidence="5 6" key="1">
    <citation type="submission" date="2017-11" db="EMBL/GenBank/DDBJ databases">
        <title>Rhodohalobacter 15182 sp. nov., isolated from a salt lake.</title>
        <authorList>
            <person name="Han S."/>
        </authorList>
    </citation>
    <scope>NUCLEOTIDE SEQUENCE [LARGE SCALE GENOMIC DNA]</scope>
    <source>
        <strain evidence="5 6">15182</strain>
    </source>
</reference>
<dbReference type="SUPFAM" id="SSF51161">
    <property type="entry name" value="Trimeric LpxA-like enzymes"/>
    <property type="match status" value="1"/>
</dbReference>
<accession>A0A2N0VGD9</accession>
<keyword evidence="5" id="KW-0808">Transferase</keyword>
<evidence type="ECO:0000256" key="1">
    <source>
        <dbReference type="ARBA" id="ARBA00007274"/>
    </source>
</evidence>
<dbReference type="InterPro" id="IPR020019">
    <property type="entry name" value="AcTrfase_PglD-like"/>
</dbReference>
<dbReference type="Proteomes" id="UP000233398">
    <property type="component" value="Unassembled WGS sequence"/>
</dbReference>